<name>A0ABP6RYI6_9PSEU</name>
<protein>
    <submittedName>
        <fullName evidence="7">TetR/AcrR family transcriptional regulator</fullName>
    </submittedName>
</protein>
<comment type="caution">
    <text evidence="7">The sequence shown here is derived from an EMBL/GenBank/DDBJ whole genome shotgun (WGS) entry which is preliminary data.</text>
</comment>
<dbReference type="PANTHER" id="PTHR30055:SF234">
    <property type="entry name" value="HTH-TYPE TRANSCRIPTIONAL REGULATOR BETI"/>
    <property type="match status" value="1"/>
</dbReference>
<dbReference type="EMBL" id="BAAAYK010000038">
    <property type="protein sequence ID" value="GAA3363331.1"/>
    <property type="molecule type" value="Genomic_DNA"/>
</dbReference>
<feature type="DNA-binding region" description="H-T-H motif" evidence="4">
    <location>
        <begin position="48"/>
        <end position="67"/>
    </location>
</feature>
<feature type="compositionally biased region" description="Pro residues" evidence="5">
    <location>
        <begin position="217"/>
        <end position="233"/>
    </location>
</feature>
<dbReference type="PROSITE" id="PS50977">
    <property type="entry name" value="HTH_TETR_2"/>
    <property type="match status" value="1"/>
</dbReference>
<accession>A0ABP6RYI6</accession>
<dbReference type="SUPFAM" id="SSF48498">
    <property type="entry name" value="Tetracyclin repressor-like, C-terminal domain"/>
    <property type="match status" value="1"/>
</dbReference>
<evidence type="ECO:0000256" key="1">
    <source>
        <dbReference type="ARBA" id="ARBA00023015"/>
    </source>
</evidence>
<keyword evidence="2 4" id="KW-0238">DNA-binding</keyword>
<evidence type="ECO:0000313" key="7">
    <source>
        <dbReference type="EMBL" id="GAA3363331.1"/>
    </source>
</evidence>
<evidence type="ECO:0000256" key="3">
    <source>
        <dbReference type="ARBA" id="ARBA00023163"/>
    </source>
</evidence>
<feature type="region of interest" description="Disordered" evidence="5">
    <location>
        <begin position="1"/>
        <end position="25"/>
    </location>
</feature>
<proteinExistence type="predicted"/>
<dbReference type="Gene3D" id="1.10.10.60">
    <property type="entry name" value="Homeodomain-like"/>
    <property type="match status" value="1"/>
</dbReference>
<dbReference type="InterPro" id="IPR036271">
    <property type="entry name" value="Tet_transcr_reg_TetR-rel_C_sf"/>
</dbReference>
<dbReference type="Gene3D" id="1.10.357.10">
    <property type="entry name" value="Tetracycline Repressor, domain 2"/>
    <property type="match status" value="1"/>
</dbReference>
<dbReference type="RefSeq" id="WP_224956848.1">
    <property type="nucleotide sequence ID" value="NZ_BAAAYK010000038.1"/>
</dbReference>
<organism evidence="7 8">
    <name type="scientific">Saccharopolyspora gregorii</name>
    <dbReference type="NCBI Taxonomy" id="33914"/>
    <lineage>
        <taxon>Bacteria</taxon>
        <taxon>Bacillati</taxon>
        <taxon>Actinomycetota</taxon>
        <taxon>Actinomycetes</taxon>
        <taxon>Pseudonocardiales</taxon>
        <taxon>Pseudonocardiaceae</taxon>
        <taxon>Saccharopolyspora</taxon>
    </lineage>
</organism>
<evidence type="ECO:0000313" key="8">
    <source>
        <dbReference type="Proteomes" id="UP001500483"/>
    </source>
</evidence>
<keyword evidence="1" id="KW-0805">Transcription regulation</keyword>
<dbReference type="Pfam" id="PF00440">
    <property type="entry name" value="TetR_N"/>
    <property type="match status" value="1"/>
</dbReference>
<evidence type="ECO:0000256" key="4">
    <source>
        <dbReference type="PROSITE-ProRule" id="PRU00335"/>
    </source>
</evidence>
<dbReference type="InterPro" id="IPR001647">
    <property type="entry name" value="HTH_TetR"/>
</dbReference>
<keyword evidence="8" id="KW-1185">Reference proteome</keyword>
<evidence type="ECO:0000256" key="5">
    <source>
        <dbReference type="SAM" id="MobiDB-lite"/>
    </source>
</evidence>
<sequence length="233" mass="24979">MTPPEPVAAEANASPGRRRSAGSPEQRRADLLDRLCALFLAEGFAHFTLDELAARLHCSKSTLYTLAGSKEQLAVAVVARFFKNATADVERAVAEVDDVRARMRTYLDTAAAGLRPASRRFMADMAANPATRATYQANARAAAENMRRYIRDGVREGVFREVHAAFVAEMVSGTIGAIQRGEIAERTGLSDAEAFAELSQFLLGGLFDPAAGGSRIAPPPAEHTGPRPPTARP</sequence>
<evidence type="ECO:0000259" key="6">
    <source>
        <dbReference type="PROSITE" id="PS50977"/>
    </source>
</evidence>
<keyword evidence="3" id="KW-0804">Transcription</keyword>
<gene>
    <name evidence="7" type="ORF">GCM10020366_54820</name>
</gene>
<evidence type="ECO:0000256" key="2">
    <source>
        <dbReference type="ARBA" id="ARBA00023125"/>
    </source>
</evidence>
<reference evidence="8" key="1">
    <citation type="journal article" date="2019" name="Int. J. Syst. Evol. Microbiol.">
        <title>The Global Catalogue of Microorganisms (GCM) 10K type strain sequencing project: providing services to taxonomists for standard genome sequencing and annotation.</title>
        <authorList>
            <consortium name="The Broad Institute Genomics Platform"/>
            <consortium name="The Broad Institute Genome Sequencing Center for Infectious Disease"/>
            <person name="Wu L."/>
            <person name="Ma J."/>
        </authorList>
    </citation>
    <scope>NUCLEOTIDE SEQUENCE [LARGE SCALE GENOMIC DNA]</scope>
    <source>
        <strain evidence="8">JCM 9687</strain>
    </source>
</reference>
<dbReference type="InterPro" id="IPR009057">
    <property type="entry name" value="Homeodomain-like_sf"/>
</dbReference>
<dbReference type="PANTHER" id="PTHR30055">
    <property type="entry name" value="HTH-TYPE TRANSCRIPTIONAL REGULATOR RUTR"/>
    <property type="match status" value="1"/>
</dbReference>
<dbReference type="InterPro" id="IPR050109">
    <property type="entry name" value="HTH-type_TetR-like_transc_reg"/>
</dbReference>
<feature type="domain" description="HTH tetR-type" evidence="6">
    <location>
        <begin position="25"/>
        <end position="85"/>
    </location>
</feature>
<feature type="region of interest" description="Disordered" evidence="5">
    <location>
        <begin position="212"/>
        <end position="233"/>
    </location>
</feature>
<dbReference type="SUPFAM" id="SSF46689">
    <property type="entry name" value="Homeodomain-like"/>
    <property type="match status" value="1"/>
</dbReference>
<dbReference type="Proteomes" id="UP001500483">
    <property type="component" value="Unassembled WGS sequence"/>
</dbReference>